<keyword evidence="3" id="KW-1185">Reference proteome</keyword>
<evidence type="ECO:0000313" key="2">
    <source>
        <dbReference type="EMBL" id="CAL1287215.1"/>
    </source>
</evidence>
<reference evidence="2 3" key="1">
    <citation type="submission" date="2024-04" db="EMBL/GenBank/DDBJ databases">
        <authorList>
            <person name="Rising A."/>
            <person name="Reimegard J."/>
            <person name="Sonavane S."/>
            <person name="Akerstrom W."/>
            <person name="Nylinder S."/>
            <person name="Hedman E."/>
            <person name="Kallberg Y."/>
        </authorList>
    </citation>
    <scope>NUCLEOTIDE SEQUENCE [LARGE SCALE GENOMIC DNA]</scope>
</reference>
<evidence type="ECO:0000313" key="3">
    <source>
        <dbReference type="Proteomes" id="UP001497382"/>
    </source>
</evidence>
<accession>A0AAV2AT53</accession>
<dbReference type="EMBL" id="CAXIEN010000214">
    <property type="protein sequence ID" value="CAL1287215.1"/>
    <property type="molecule type" value="Genomic_DNA"/>
</dbReference>
<dbReference type="AlphaFoldDB" id="A0AAV2AT53"/>
<dbReference type="Proteomes" id="UP001497382">
    <property type="component" value="Unassembled WGS sequence"/>
</dbReference>
<organism evidence="2 3">
    <name type="scientific">Larinioides sclopetarius</name>
    <dbReference type="NCBI Taxonomy" id="280406"/>
    <lineage>
        <taxon>Eukaryota</taxon>
        <taxon>Metazoa</taxon>
        <taxon>Ecdysozoa</taxon>
        <taxon>Arthropoda</taxon>
        <taxon>Chelicerata</taxon>
        <taxon>Arachnida</taxon>
        <taxon>Araneae</taxon>
        <taxon>Araneomorphae</taxon>
        <taxon>Entelegynae</taxon>
        <taxon>Araneoidea</taxon>
        <taxon>Araneidae</taxon>
        <taxon>Larinioides</taxon>
    </lineage>
</organism>
<sequence length="126" mass="13591">MIRPSSTSAFTPVPSSSNSGFHQTTSTNEDDDDITSIRTNKGGRAIDFGKQVGQVSRLHPPSHEGCGLEGTIRRLTLQVPIRAIRRVCPQELGTVDEGYRTGAEGRFIIGDGDNETDEGDVFCLSP</sequence>
<protein>
    <submittedName>
        <fullName evidence="2">Uncharacterized protein</fullName>
    </submittedName>
</protein>
<proteinExistence type="predicted"/>
<feature type="region of interest" description="Disordered" evidence="1">
    <location>
        <begin position="1"/>
        <end position="43"/>
    </location>
</feature>
<name>A0AAV2AT53_9ARAC</name>
<gene>
    <name evidence="2" type="ORF">LARSCL_LOCUS14698</name>
</gene>
<comment type="caution">
    <text evidence="2">The sequence shown here is derived from an EMBL/GenBank/DDBJ whole genome shotgun (WGS) entry which is preliminary data.</text>
</comment>
<feature type="compositionally biased region" description="Polar residues" evidence="1">
    <location>
        <begin position="1"/>
        <end position="27"/>
    </location>
</feature>
<evidence type="ECO:0000256" key="1">
    <source>
        <dbReference type="SAM" id="MobiDB-lite"/>
    </source>
</evidence>